<name>Q91TW7_9BETA</name>
<protein>
    <submittedName>
        <fullName evidence="1">U90</fullName>
    </submittedName>
</protein>
<sequence length="38" mass="4596">LVGEYMLDILYVPRYKARWNHSFKHVSYSMLRISSFTS</sequence>
<accession>Q91TW7</accession>
<reference evidence="1" key="1">
    <citation type="submission" date="2000-05" db="EMBL/GenBank/DDBJ databases">
        <title>Development of reverse-transcriptase polymerase chain reaction (RT-PCR) assays for the diagnosis of active human herpesvirus 6 (HHV-6) infection.</title>
        <authorList>
            <person name="Van den Bosch G."/>
            <person name="Locatelli G."/>
            <person name="Geerts L."/>
            <person name="Ieven M."/>
            <person name="Goossens H."/>
            <person name="Lusso P."/>
            <person name="Berneman Z.N."/>
        </authorList>
    </citation>
    <scope>NUCLEOTIDE SEQUENCE</scope>
    <source>
        <strain evidence="1">PL1</strain>
    </source>
</reference>
<feature type="non-terminal residue" evidence="1">
    <location>
        <position position="1"/>
    </location>
</feature>
<evidence type="ECO:0000313" key="1">
    <source>
        <dbReference type="EMBL" id="AAK54501.1"/>
    </source>
</evidence>
<dbReference type="EMBL" id="AF265699">
    <property type="protein sequence ID" value="AAK54501.1"/>
    <property type="molecule type" value="Genomic_DNA"/>
</dbReference>
<proteinExistence type="predicted"/>
<organism evidence="1">
    <name type="scientific">Human betaherpesvirus 6</name>
    <dbReference type="NCBI Taxonomy" id="10368"/>
    <lineage>
        <taxon>Viruses</taxon>
        <taxon>Duplodnaviria</taxon>
        <taxon>Heunggongvirae</taxon>
        <taxon>Peploviricota</taxon>
        <taxon>Herviviricetes</taxon>
        <taxon>Herpesvirales</taxon>
        <taxon>Orthoherpesviridae</taxon>
        <taxon>Betaherpesvirinae</taxon>
        <taxon>Roseolovirus</taxon>
    </lineage>
</organism>